<dbReference type="Pfam" id="PF02104">
    <property type="entry name" value="SURF1"/>
    <property type="match status" value="1"/>
</dbReference>
<comment type="similarity">
    <text evidence="1">Belongs to the SURF1 family.</text>
</comment>
<proteinExistence type="inferred from homology"/>
<sequence>MRELPVVATIIVLAAVATMIALGFWQLGRLQEKEAQLAIYSAAQSDVSEIAYPRDKASLQAALYRRSRFECARVTNILSVSGSSANGQSGWAHKAECVLPDGATGEVALGWSRDPAAPEYTGGTVTGIIAPGGRIVADPPLAGLEPLAKPDPADIPNNHLAYAGQWFFFALTALVVFFLAVKRRAET</sequence>
<keyword evidence="1" id="KW-1133">Transmembrane helix</keyword>
<dbReference type="EMBL" id="WTYL01000003">
    <property type="protein sequence ID" value="MXP45453.1"/>
    <property type="molecule type" value="Genomic_DNA"/>
</dbReference>
<reference evidence="2 3" key="1">
    <citation type="submission" date="2019-12" db="EMBL/GenBank/DDBJ databases">
        <title>Genomic-based taxomic classification of the family Erythrobacteraceae.</title>
        <authorList>
            <person name="Xu L."/>
        </authorList>
    </citation>
    <scope>NUCLEOTIDE SEQUENCE [LARGE SCALE GENOMIC DNA]</scope>
    <source>
        <strain evidence="2 3">KCTC 42453</strain>
    </source>
</reference>
<evidence type="ECO:0000313" key="3">
    <source>
        <dbReference type="Proteomes" id="UP000431922"/>
    </source>
</evidence>
<keyword evidence="1" id="KW-0472">Membrane</keyword>
<dbReference type="GO" id="GO:0005886">
    <property type="term" value="C:plasma membrane"/>
    <property type="evidence" value="ECO:0007669"/>
    <property type="project" value="UniProtKB-SubCell"/>
</dbReference>
<gene>
    <name evidence="2" type="ORF">GRI65_13440</name>
</gene>
<evidence type="ECO:0000256" key="1">
    <source>
        <dbReference type="RuleBase" id="RU363076"/>
    </source>
</evidence>
<keyword evidence="1" id="KW-0812">Transmembrane</keyword>
<dbReference type="Proteomes" id="UP000431922">
    <property type="component" value="Unassembled WGS sequence"/>
</dbReference>
<feature type="transmembrane region" description="Helical" evidence="1">
    <location>
        <begin position="7"/>
        <end position="27"/>
    </location>
</feature>
<comment type="subcellular location">
    <subcellularLocation>
        <location evidence="1">Cell membrane</location>
        <topology evidence="1">Multi-pass membrane protein</topology>
    </subcellularLocation>
</comment>
<accession>A0A845B141</accession>
<dbReference type="OrthoDB" id="6079986at2"/>
<dbReference type="CDD" id="cd06662">
    <property type="entry name" value="SURF1"/>
    <property type="match status" value="1"/>
</dbReference>
<dbReference type="AlphaFoldDB" id="A0A845B141"/>
<protein>
    <recommendedName>
        <fullName evidence="1">SURF1-like protein</fullName>
    </recommendedName>
</protein>
<organism evidence="2 3">
    <name type="scientific">Allopontixanthobacter sediminis</name>
    <dbReference type="NCBI Taxonomy" id="1689985"/>
    <lineage>
        <taxon>Bacteria</taxon>
        <taxon>Pseudomonadati</taxon>
        <taxon>Pseudomonadota</taxon>
        <taxon>Alphaproteobacteria</taxon>
        <taxon>Sphingomonadales</taxon>
        <taxon>Erythrobacteraceae</taxon>
        <taxon>Allopontixanthobacter</taxon>
    </lineage>
</organism>
<comment type="caution">
    <text evidence="2">The sequence shown here is derived from an EMBL/GenBank/DDBJ whole genome shotgun (WGS) entry which is preliminary data.</text>
</comment>
<keyword evidence="1" id="KW-1003">Cell membrane</keyword>
<keyword evidence="3" id="KW-1185">Reference proteome</keyword>
<dbReference type="InterPro" id="IPR002994">
    <property type="entry name" value="Surf1/Shy1"/>
</dbReference>
<name>A0A845B141_9SPHN</name>
<feature type="transmembrane region" description="Helical" evidence="1">
    <location>
        <begin position="160"/>
        <end position="181"/>
    </location>
</feature>
<evidence type="ECO:0000313" key="2">
    <source>
        <dbReference type="EMBL" id="MXP45453.1"/>
    </source>
</evidence>